<dbReference type="AlphaFoldDB" id="A0A1F4U567"/>
<proteinExistence type="predicted"/>
<dbReference type="InterPro" id="IPR006190">
    <property type="entry name" value="SAF_AFP_Neu5Ac"/>
</dbReference>
<dbReference type="Gene3D" id="3.90.1210.10">
    <property type="entry name" value="Antifreeze-like/N-acetylneuraminic acid synthase C-terminal domain"/>
    <property type="match status" value="1"/>
</dbReference>
<comment type="caution">
    <text evidence="2">The sequence shown here is derived from an EMBL/GenBank/DDBJ whole genome shotgun (WGS) entry which is preliminary data.</text>
</comment>
<dbReference type="InterPro" id="IPR013132">
    <property type="entry name" value="PseI/NeuA/B-like_N"/>
</dbReference>
<dbReference type="EMBL" id="MEUJ01000008">
    <property type="protein sequence ID" value="OGC39433.1"/>
    <property type="molecule type" value="Genomic_DNA"/>
</dbReference>
<dbReference type="InterPro" id="IPR013785">
    <property type="entry name" value="Aldolase_TIM"/>
</dbReference>
<dbReference type="SUPFAM" id="SSF51569">
    <property type="entry name" value="Aldolase"/>
    <property type="match status" value="1"/>
</dbReference>
<evidence type="ECO:0000313" key="3">
    <source>
        <dbReference type="Proteomes" id="UP000179242"/>
    </source>
</evidence>
<dbReference type="InterPro" id="IPR036732">
    <property type="entry name" value="AFP_Neu5c_C_sf"/>
</dbReference>
<dbReference type="Proteomes" id="UP000179242">
    <property type="component" value="Unassembled WGS sequence"/>
</dbReference>
<name>A0A1F4U567_UNCSA</name>
<dbReference type="PROSITE" id="PS50844">
    <property type="entry name" value="AFP_LIKE"/>
    <property type="match status" value="1"/>
</dbReference>
<dbReference type="SUPFAM" id="SSF51269">
    <property type="entry name" value="AFP III-like domain"/>
    <property type="match status" value="1"/>
</dbReference>
<dbReference type="InterPro" id="IPR013974">
    <property type="entry name" value="SAF"/>
</dbReference>
<evidence type="ECO:0000259" key="1">
    <source>
        <dbReference type="PROSITE" id="PS50844"/>
    </source>
</evidence>
<gene>
    <name evidence="2" type="ORF">A2438_07700</name>
</gene>
<reference evidence="2 3" key="1">
    <citation type="journal article" date="2016" name="Nat. Commun.">
        <title>Thousands of microbial genomes shed light on interconnected biogeochemical processes in an aquifer system.</title>
        <authorList>
            <person name="Anantharaman K."/>
            <person name="Brown C.T."/>
            <person name="Hug L.A."/>
            <person name="Sharon I."/>
            <person name="Castelle C.J."/>
            <person name="Probst A.J."/>
            <person name="Thomas B.C."/>
            <person name="Singh A."/>
            <person name="Wilkins M.J."/>
            <person name="Karaoz U."/>
            <person name="Brodie E.L."/>
            <person name="Williams K.H."/>
            <person name="Hubbard S.S."/>
            <person name="Banfield J.F."/>
        </authorList>
    </citation>
    <scope>NUCLEOTIDE SEQUENCE [LARGE SCALE GENOMIC DNA]</scope>
</reference>
<dbReference type="PANTHER" id="PTHR42966:SF1">
    <property type="entry name" value="SIALIC ACID SYNTHASE"/>
    <property type="match status" value="1"/>
</dbReference>
<protein>
    <recommendedName>
        <fullName evidence="1">AFP-like domain-containing protein</fullName>
    </recommendedName>
</protein>
<organism evidence="2 3">
    <name type="scientific">candidate division WOR-1 bacterium RIFOXYC2_FULL_46_14</name>
    <dbReference type="NCBI Taxonomy" id="1802587"/>
    <lineage>
        <taxon>Bacteria</taxon>
        <taxon>Bacillati</taxon>
        <taxon>Saganbacteria</taxon>
    </lineage>
</organism>
<dbReference type="Pfam" id="PF08666">
    <property type="entry name" value="SAF"/>
    <property type="match status" value="1"/>
</dbReference>
<dbReference type="InterPro" id="IPR051690">
    <property type="entry name" value="PseI-like"/>
</dbReference>
<dbReference type="GO" id="GO:0016051">
    <property type="term" value="P:carbohydrate biosynthetic process"/>
    <property type="evidence" value="ECO:0007669"/>
    <property type="project" value="InterPro"/>
</dbReference>
<dbReference type="InterPro" id="IPR057736">
    <property type="entry name" value="SAF_PseI/NeuA/NeuB"/>
</dbReference>
<dbReference type="PANTHER" id="PTHR42966">
    <property type="entry name" value="N-ACETYLNEURAMINATE SYNTHASE"/>
    <property type="match status" value="1"/>
</dbReference>
<evidence type="ECO:0000313" key="2">
    <source>
        <dbReference type="EMBL" id="OGC39433.1"/>
    </source>
</evidence>
<dbReference type="Pfam" id="PF03102">
    <property type="entry name" value="NeuB"/>
    <property type="match status" value="1"/>
</dbReference>
<feature type="domain" description="AFP-like" evidence="1">
    <location>
        <begin position="311"/>
        <end position="372"/>
    </location>
</feature>
<accession>A0A1F4U567</accession>
<sequence length="372" mass="41372">MKKIKIKNKYIGEGSRCFIIAEAGSNHDGKLDQAKRLIEIAADAGVDAVKFQLFKAEELYPKNCGKVDTPAGKIDLYKALKKMELPGDWLRELKKYSEKCGLIFLCAPFSEKAALELNNIDIDAFKIASPELSHLPLLRYVASFGKLMIISTGISKMADIEEAIEACRSAGNNNIVLMHCVTAYPAPLKDCNLNVIATMKMAFGLPVGFSDHTEDPLAAPVVSLLAGCNLIEKHFTPNKKLPGPDHPFALEPNELKAMVKGIRKVEAFDKNQQYLAIMKMYGEKKVMMMLGLGIKTIASSEKDLAACDRRSIRAINKISKHERFTPKNLGILRSERNLKLGIHPRYWDILIGKKAVKCIPAGKEIVWKDFIK</sequence>
<dbReference type="GO" id="GO:0047444">
    <property type="term" value="F:N-acylneuraminate-9-phosphate synthase activity"/>
    <property type="evidence" value="ECO:0007669"/>
    <property type="project" value="TreeGrafter"/>
</dbReference>
<dbReference type="Gene3D" id="3.20.20.70">
    <property type="entry name" value="Aldolase class I"/>
    <property type="match status" value="1"/>
</dbReference>
<dbReference type="CDD" id="cd11615">
    <property type="entry name" value="SAF_NeuB_like"/>
    <property type="match status" value="1"/>
</dbReference>